<evidence type="ECO:0000259" key="3">
    <source>
        <dbReference type="PROSITE" id="PS50966"/>
    </source>
</evidence>
<proteinExistence type="predicted"/>
<keyword evidence="5" id="KW-1185">Reference proteome</keyword>
<comment type="caution">
    <text evidence="4">The sequence shown here is derived from an EMBL/GenBank/DDBJ whole genome shotgun (WGS) entry which is preliminary data.</text>
</comment>
<accession>A0ABR6NLV4</accession>
<evidence type="ECO:0000313" key="5">
    <source>
        <dbReference type="Proteomes" id="UP000629870"/>
    </source>
</evidence>
<gene>
    <name evidence="4" type="ORF">HNQ04_000236</name>
</gene>
<dbReference type="Pfam" id="PF04434">
    <property type="entry name" value="SWIM"/>
    <property type="match status" value="1"/>
</dbReference>
<evidence type="ECO:0000313" key="4">
    <source>
        <dbReference type="EMBL" id="MBB6015012.1"/>
    </source>
</evidence>
<evidence type="ECO:0000256" key="1">
    <source>
        <dbReference type="PROSITE-ProRule" id="PRU00325"/>
    </source>
</evidence>
<dbReference type="RefSeq" id="WP_221265310.1">
    <property type="nucleotide sequence ID" value="NZ_JACHEW010000001.1"/>
</dbReference>
<protein>
    <recommendedName>
        <fullName evidence="3">SWIM-type domain-containing protein</fullName>
    </recommendedName>
</protein>
<dbReference type="PROSITE" id="PS50966">
    <property type="entry name" value="ZF_SWIM"/>
    <property type="match status" value="1"/>
</dbReference>
<dbReference type="InterPro" id="IPR007527">
    <property type="entry name" value="Znf_SWIM"/>
</dbReference>
<keyword evidence="1" id="KW-0863">Zinc-finger</keyword>
<keyword evidence="1" id="KW-0479">Metal-binding</keyword>
<feature type="region of interest" description="Disordered" evidence="2">
    <location>
        <begin position="110"/>
        <end position="141"/>
    </location>
</feature>
<name>A0ABR6NLV4_9DEIO</name>
<dbReference type="Proteomes" id="UP000629870">
    <property type="component" value="Unassembled WGS sequence"/>
</dbReference>
<evidence type="ECO:0000256" key="2">
    <source>
        <dbReference type="SAM" id="MobiDB-lite"/>
    </source>
</evidence>
<keyword evidence="1" id="KW-0862">Zinc</keyword>
<feature type="domain" description="SWIM-type" evidence="3">
    <location>
        <begin position="54"/>
        <end position="87"/>
    </location>
</feature>
<reference evidence="4 5" key="1">
    <citation type="submission" date="2020-08" db="EMBL/GenBank/DDBJ databases">
        <title>Genomic Encyclopedia of Type Strains, Phase IV (KMG-IV): sequencing the most valuable type-strain genomes for metagenomic binning, comparative biology and taxonomic classification.</title>
        <authorList>
            <person name="Goeker M."/>
        </authorList>
    </citation>
    <scope>NUCLEOTIDE SEQUENCE [LARGE SCALE GENOMIC DNA]</scope>
    <source>
        <strain evidence="4 5">DSM 12027</strain>
    </source>
</reference>
<sequence length="432" mass="45714">MSQTLNTESILALAPDAGSAANARKLATPGKWPSLNALEGVLWGECQGSGKTPYLTAVDLSGPVAKCSCPSRKFPCKHGLALLLLHASHPSDFGAQSIPESIQAWLAGRQNREAQKAEGGQPKAEKETDPAAQAKRRAAREKKVTAGLEGLHLFLKDLIRDGLAAASSRPYGDWDTQAARLMDAQAPGAARRVARIPELLGDPAALLAHLGELALLTEGWGHRETLGEDERSDLRAALGFPLNVTGLLETGGVRARWNVLGHLTVPEDALTVRRTWLQHRHQTALLLDFAPGGRPLPPGLPVGRSVNAEVVFAPSAVPQRAVLKDEAGEAGPLAPLPTPLDLDAMLSAHADALARNPWLERQAYLLGPVRVVPGEPWRVADGGGSLPLTGDERPLLHLLAGSGGAAVNLFGEWDGLAFLPLNFWPALPGDPS</sequence>
<organism evidence="4 5">
    <name type="scientific">Deinococcus radiopugnans ATCC 19172</name>
    <dbReference type="NCBI Taxonomy" id="585398"/>
    <lineage>
        <taxon>Bacteria</taxon>
        <taxon>Thermotogati</taxon>
        <taxon>Deinococcota</taxon>
        <taxon>Deinococci</taxon>
        <taxon>Deinococcales</taxon>
        <taxon>Deinococcaceae</taxon>
        <taxon>Deinococcus</taxon>
    </lineage>
</organism>
<dbReference type="EMBL" id="JACHEW010000001">
    <property type="protein sequence ID" value="MBB6015012.1"/>
    <property type="molecule type" value="Genomic_DNA"/>
</dbReference>